<organism evidence="6 7">
    <name type="scientific">Aquibacillus albus</name>
    <dbReference type="NCBI Taxonomy" id="1168171"/>
    <lineage>
        <taxon>Bacteria</taxon>
        <taxon>Bacillati</taxon>
        <taxon>Bacillota</taxon>
        <taxon>Bacilli</taxon>
        <taxon>Bacillales</taxon>
        <taxon>Bacillaceae</taxon>
        <taxon>Aquibacillus</taxon>
    </lineage>
</organism>
<dbReference type="RefSeq" id="WP_204498433.1">
    <property type="nucleotide sequence ID" value="NZ_JAFBDR010000006.1"/>
</dbReference>
<dbReference type="Proteomes" id="UP001296943">
    <property type="component" value="Unassembled WGS sequence"/>
</dbReference>
<keyword evidence="5" id="KW-1133">Transmembrane helix</keyword>
<feature type="transmembrane region" description="Helical" evidence="5">
    <location>
        <begin position="442"/>
        <end position="463"/>
    </location>
</feature>
<evidence type="ECO:0000256" key="5">
    <source>
        <dbReference type="SAM" id="Phobius"/>
    </source>
</evidence>
<dbReference type="PANTHER" id="PTHR22550">
    <property type="entry name" value="SPORE GERMINATION PROTEIN"/>
    <property type="match status" value="1"/>
</dbReference>
<reference evidence="6 7" key="1">
    <citation type="submission" date="2021-01" db="EMBL/GenBank/DDBJ databases">
        <title>Genomic Encyclopedia of Type Strains, Phase IV (KMG-IV): sequencing the most valuable type-strain genomes for metagenomic binning, comparative biology and taxonomic classification.</title>
        <authorList>
            <person name="Goeker M."/>
        </authorList>
    </citation>
    <scope>NUCLEOTIDE SEQUENCE [LARGE SCALE GENOMIC DNA]</scope>
    <source>
        <strain evidence="6 7">DSM 23711</strain>
    </source>
</reference>
<name>A0ABS2MYN6_9BACI</name>
<gene>
    <name evidence="6" type="ORF">JOC48_001513</name>
</gene>
<evidence type="ECO:0000256" key="1">
    <source>
        <dbReference type="ARBA" id="ARBA00004141"/>
    </source>
</evidence>
<dbReference type="InterPro" id="IPR050768">
    <property type="entry name" value="UPF0353/GerABKA_families"/>
</dbReference>
<keyword evidence="5" id="KW-0812">Transmembrane</keyword>
<comment type="similarity">
    <text evidence="2 4">Belongs to the GerABKA family.</text>
</comment>
<evidence type="ECO:0000313" key="6">
    <source>
        <dbReference type="EMBL" id="MBM7571033.1"/>
    </source>
</evidence>
<dbReference type="EMBL" id="JAFBDR010000006">
    <property type="protein sequence ID" value="MBM7571033.1"/>
    <property type="molecule type" value="Genomic_DNA"/>
</dbReference>
<keyword evidence="7" id="KW-1185">Reference proteome</keyword>
<proteinExistence type="inferred from homology"/>
<evidence type="ECO:0000256" key="2">
    <source>
        <dbReference type="ARBA" id="ARBA00005278"/>
    </source>
</evidence>
<dbReference type="PANTHER" id="PTHR22550:SF5">
    <property type="entry name" value="LEUCINE ZIPPER PROTEIN 4"/>
    <property type="match status" value="1"/>
</dbReference>
<feature type="transmembrane region" description="Helical" evidence="5">
    <location>
        <begin position="317"/>
        <end position="339"/>
    </location>
</feature>
<keyword evidence="3 4" id="KW-0472">Membrane</keyword>
<protein>
    <submittedName>
        <fullName evidence="6">Spore germination protein</fullName>
    </submittedName>
</protein>
<comment type="subcellular location">
    <subcellularLocation>
        <location evidence="4">Cell membrane</location>
    </subcellularLocation>
    <subcellularLocation>
        <location evidence="1">Membrane</location>
        <topology evidence="1">Multi-pass membrane protein</topology>
    </subcellularLocation>
</comment>
<evidence type="ECO:0000313" key="7">
    <source>
        <dbReference type="Proteomes" id="UP001296943"/>
    </source>
</evidence>
<comment type="caution">
    <text evidence="6">The sequence shown here is derived from an EMBL/GenBank/DDBJ whole genome shotgun (WGS) entry which is preliminary data.</text>
</comment>
<accession>A0ABS2MYN6</accession>
<sequence>MFFKYFNNQRKQQNNQLNQSEQEDFKVQLFRTIDENIENIKKLYDSPDDLITRKFTIGNTNQECAIIYIAGLTNKTVIDNRIMQSIQIESVESGKNVEVKGDALLNTLHEKVLHSSVSKVVNNLDEVSLAILSGDTALFVNGTDKVLILGTKGWENRSIEEPISEGLIRGPREGFIENIRTNTVLVRRRVRDSNLRFKAYQVGRRSKKQLVVSYIEGIVNPDLVKELNRRLESIDLDDAPESGYIEQWIEDDFLSPFPQLSHTERPDKVASALDQGKIAILLDGTPFVLIAPMTFGNTLQSPEDYYERWIVSSLIRYLRYVAAFIAVFLPSLYIALVSFHPGMIPSKLAFSLAATREGVPFPALIEALLMEATMELLREAGIRLPKPIGQTIGIVGGLVIGEAAVRAGIVSPVMVIIVALTAIASFSMPSYGMALSFRMLRFGFMLIASVLGLYGIILGYIALNIHLVNLKSLGVPYSAPFAPSFYGDWKDLVIRAPITMLTKRPKYTQTGDTERMDNKGGNST</sequence>
<evidence type="ECO:0000256" key="4">
    <source>
        <dbReference type="PIRNR" id="PIRNR005690"/>
    </source>
</evidence>
<dbReference type="Pfam" id="PF03323">
    <property type="entry name" value="GerA"/>
    <property type="match status" value="1"/>
</dbReference>
<dbReference type="PIRSF" id="PIRSF005690">
    <property type="entry name" value="GerBA"/>
    <property type="match status" value="1"/>
</dbReference>
<dbReference type="InterPro" id="IPR004995">
    <property type="entry name" value="Spore_Ger"/>
</dbReference>
<feature type="transmembrane region" description="Helical" evidence="5">
    <location>
        <begin position="415"/>
        <end position="435"/>
    </location>
</feature>
<evidence type="ECO:0000256" key="3">
    <source>
        <dbReference type="ARBA" id="ARBA00023136"/>
    </source>
</evidence>